<dbReference type="GO" id="GO:0036374">
    <property type="term" value="F:glutathione hydrolase activity"/>
    <property type="evidence" value="ECO:0007669"/>
    <property type="project" value="InterPro"/>
</dbReference>
<evidence type="ECO:0000256" key="8">
    <source>
        <dbReference type="PIRSR" id="PIRSR600101-1"/>
    </source>
</evidence>
<dbReference type="FunFam" id="1.10.246.130:FF:000005">
    <property type="entry name" value="Gamma-glutamyltranspeptidase 1, putative"/>
    <property type="match status" value="1"/>
</dbReference>
<keyword evidence="11" id="KW-1185">Reference proteome</keyword>
<dbReference type="PANTHER" id="PTHR11686:SF69">
    <property type="entry name" value="GAMMA-GLUTAMYLTRANSPEPTIDASE 1"/>
    <property type="match status" value="1"/>
</dbReference>
<dbReference type="FunFam" id="3.60.20.40:FF:000001">
    <property type="entry name" value="Gamma-glutamyltranspeptidase 1"/>
    <property type="match status" value="1"/>
</dbReference>
<evidence type="ECO:0000256" key="7">
    <source>
        <dbReference type="ARBA" id="ARBA00084097"/>
    </source>
</evidence>
<evidence type="ECO:0000313" key="10">
    <source>
        <dbReference type="EMBL" id="VDD91185.1"/>
    </source>
</evidence>
<gene>
    <name evidence="10" type="ORF">EVEC_LOCUS5936</name>
</gene>
<evidence type="ECO:0000256" key="4">
    <source>
        <dbReference type="ARBA" id="ARBA00022801"/>
    </source>
</evidence>
<dbReference type="EMBL" id="UXUI01008319">
    <property type="protein sequence ID" value="VDD91185.1"/>
    <property type="molecule type" value="Genomic_DNA"/>
</dbReference>
<feature type="binding site" evidence="9">
    <location>
        <position position="473"/>
    </location>
    <ligand>
        <name>L-glutamate</name>
        <dbReference type="ChEBI" id="CHEBI:29985"/>
    </ligand>
</feature>
<protein>
    <submittedName>
        <fullName evidence="12">Gamma-glutamyltransferase</fullName>
    </submittedName>
</protein>
<name>A0A158QAQ6_ENTVE</name>
<dbReference type="InterPro" id="IPR029055">
    <property type="entry name" value="Ntn_hydrolases_N"/>
</dbReference>
<dbReference type="Proteomes" id="UP000274131">
    <property type="component" value="Unassembled WGS sequence"/>
</dbReference>
<keyword evidence="3" id="KW-0808">Transferase</keyword>
<evidence type="ECO:0000313" key="11">
    <source>
        <dbReference type="Proteomes" id="UP000274131"/>
    </source>
</evidence>
<dbReference type="Pfam" id="PF01019">
    <property type="entry name" value="G_glu_transpept"/>
    <property type="match status" value="2"/>
</dbReference>
<proteinExistence type="inferred from homology"/>
<dbReference type="InterPro" id="IPR000101">
    <property type="entry name" value="GGT_peptidase"/>
</dbReference>
<feature type="binding site" evidence="9">
    <location>
        <begin position="501"/>
        <end position="502"/>
    </location>
    <ligand>
        <name>L-glutamate</name>
        <dbReference type="ChEBI" id="CHEBI:29985"/>
    </ligand>
</feature>
<evidence type="ECO:0000256" key="5">
    <source>
        <dbReference type="ARBA" id="ARBA00023180"/>
    </source>
</evidence>
<organism evidence="12">
    <name type="scientific">Enterobius vermicularis</name>
    <name type="common">Human pinworm</name>
    <dbReference type="NCBI Taxonomy" id="51028"/>
    <lineage>
        <taxon>Eukaryota</taxon>
        <taxon>Metazoa</taxon>
        <taxon>Ecdysozoa</taxon>
        <taxon>Nematoda</taxon>
        <taxon>Chromadorea</taxon>
        <taxon>Rhabditida</taxon>
        <taxon>Spirurina</taxon>
        <taxon>Oxyuridomorpha</taxon>
        <taxon>Oxyuroidea</taxon>
        <taxon>Oxyuridae</taxon>
        <taxon>Enterobius</taxon>
    </lineage>
</organism>
<dbReference type="STRING" id="51028.A0A158QAQ6"/>
<dbReference type="SUPFAM" id="SSF56235">
    <property type="entry name" value="N-terminal nucleophile aminohydrolases (Ntn hydrolases)"/>
    <property type="match status" value="1"/>
</dbReference>
<dbReference type="PRINTS" id="PR01210">
    <property type="entry name" value="GGTRANSPTASE"/>
</dbReference>
<keyword evidence="7" id="KW-1202">Platelet aggregation activating toxin</keyword>
<dbReference type="InterPro" id="IPR043137">
    <property type="entry name" value="GGT_ssub_C"/>
</dbReference>
<dbReference type="AlphaFoldDB" id="A0A158QAQ6"/>
<keyword evidence="5" id="KW-0325">Glycoprotein</keyword>
<feature type="binding site" evidence="9">
    <location>
        <position position="525"/>
    </location>
    <ligand>
        <name>L-glutamate</name>
        <dbReference type="ChEBI" id="CHEBI:29985"/>
    </ligand>
</feature>
<reference evidence="12" key="1">
    <citation type="submission" date="2016-04" db="UniProtKB">
        <authorList>
            <consortium name="WormBaseParasite"/>
        </authorList>
    </citation>
    <scope>IDENTIFICATION</scope>
</reference>
<dbReference type="GO" id="GO:0006508">
    <property type="term" value="P:proteolysis"/>
    <property type="evidence" value="ECO:0007669"/>
    <property type="project" value="UniProtKB-KW"/>
</dbReference>
<dbReference type="Gene3D" id="1.10.246.130">
    <property type="match status" value="1"/>
</dbReference>
<accession>A0A158QAQ6</accession>
<dbReference type="GO" id="GO:0006751">
    <property type="term" value="P:glutathione catabolic process"/>
    <property type="evidence" value="ECO:0007669"/>
    <property type="project" value="InterPro"/>
</dbReference>
<reference evidence="10 11" key="2">
    <citation type="submission" date="2018-10" db="EMBL/GenBank/DDBJ databases">
        <authorList>
            <consortium name="Pathogen Informatics"/>
        </authorList>
    </citation>
    <scope>NUCLEOTIDE SEQUENCE [LARGE SCALE GENOMIC DNA]</scope>
</reference>
<dbReference type="GO" id="GO:0005886">
    <property type="term" value="C:plasma membrane"/>
    <property type="evidence" value="ECO:0007669"/>
    <property type="project" value="TreeGrafter"/>
</dbReference>
<keyword evidence="7" id="KW-0800">Toxin</keyword>
<evidence type="ECO:0000256" key="1">
    <source>
        <dbReference type="ARBA" id="ARBA00009381"/>
    </source>
</evidence>
<dbReference type="Gene3D" id="3.60.20.40">
    <property type="match status" value="1"/>
</dbReference>
<evidence type="ECO:0000256" key="3">
    <source>
        <dbReference type="ARBA" id="ARBA00022679"/>
    </source>
</evidence>
<keyword evidence="2" id="KW-0645">Protease</keyword>
<keyword evidence="4" id="KW-0378">Hydrolase</keyword>
<dbReference type="PANTHER" id="PTHR11686">
    <property type="entry name" value="GAMMA GLUTAMYL TRANSPEPTIDASE"/>
    <property type="match status" value="1"/>
</dbReference>
<dbReference type="InterPro" id="IPR055262">
    <property type="entry name" value="GGT_CS"/>
</dbReference>
<evidence type="ECO:0000313" key="12">
    <source>
        <dbReference type="WBParaSite" id="EVEC_0000632501-mRNA-1"/>
    </source>
</evidence>
<evidence type="ECO:0000256" key="2">
    <source>
        <dbReference type="ARBA" id="ARBA00022670"/>
    </source>
</evidence>
<feature type="binding site" evidence="9">
    <location>
        <begin position="449"/>
        <end position="451"/>
    </location>
    <ligand>
        <name>L-glutamate</name>
        <dbReference type="ChEBI" id="CHEBI:29985"/>
    </ligand>
</feature>
<evidence type="ECO:0000256" key="6">
    <source>
        <dbReference type="ARBA" id="ARBA00023315"/>
    </source>
</evidence>
<dbReference type="PROSITE" id="PS00462">
    <property type="entry name" value="G_GLU_TRANSPEPTIDASE"/>
    <property type="match status" value="1"/>
</dbReference>
<comment type="similarity">
    <text evidence="1">Belongs to the gamma-glutamyltransferase family.</text>
</comment>
<sequence length="633" mass="69828">MGFEHRNIGCFATDDFLLILMAFILTCTITFQHVTERDSHHSSLSLLGKYTKAAVAADNVFCSEIGRNVDYLRDILLKGGNAVDAAIGALFCIGVMDAHSAGIGGGHFMTVYNHTTRKCSIIDARETAPSKASEKMYVGRWNMSEKGWLSVAVPGELHGIWTAYRNFGGGIGWDKLLQPTIQLLMEGHPTSHALAKALKDEEKRILAEPTMEMFINPKKKKVYEAGEQIVTRCVKVFNLDFITSNFAYIRHSLSRGKFANFLKKLASAEDPIKLFYNSSLTKEIILLHTSLEAVYGGILTLEDFALYESKLYEGDYLISATFENGYRICGPPPPSGSAVAQAILKILDEYEEDMAKTDPELVLHRFIEASKFAYAARSDLGDLTFNATALKIAKQIISAEYAAKIRRLITDKAHPSSYYGGDFEPVEDHGTTHISVLDSQGNAVSVTSTINLIFGSGVASPSTGIIWNDEMDDFSSPGRPNYFGLLPSKANFIKPKKRPMSSASPLIIYSEKDPEEVFVIGAAGGSRIISGVAGVAMRVLWLNEDVKRAVDAPRILNQLTPNVTYYEEGLLQKYRIGLEKRGHTMVLRSNLSVVTSVERKGEDNLYANSDYRKGTESSPAGNLALFQTPLQRY</sequence>
<feature type="active site" description="Nucleophile" evidence="8">
    <location>
        <position position="431"/>
    </location>
</feature>
<dbReference type="WBParaSite" id="EVEC_0000632501-mRNA-1">
    <property type="protein sequence ID" value="EVEC_0000632501-mRNA-1"/>
    <property type="gene ID" value="EVEC_0000632501"/>
</dbReference>
<keyword evidence="6" id="KW-0012">Acyltransferase</keyword>
<keyword evidence="7" id="KW-1199">Hemostasis impairing toxin</keyword>
<dbReference type="OrthoDB" id="1081007at2759"/>
<dbReference type="InterPro" id="IPR043138">
    <property type="entry name" value="GGT_lsub"/>
</dbReference>
<feature type="binding site" evidence="9">
    <location>
        <position position="125"/>
    </location>
    <ligand>
        <name>L-glutamate</name>
        <dbReference type="ChEBI" id="CHEBI:29985"/>
    </ligand>
</feature>
<dbReference type="GO" id="GO:0016746">
    <property type="term" value="F:acyltransferase activity"/>
    <property type="evidence" value="ECO:0007669"/>
    <property type="project" value="UniProtKB-KW"/>
</dbReference>
<evidence type="ECO:0000256" key="9">
    <source>
        <dbReference type="PIRSR" id="PIRSR600101-2"/>
    </source>
</evidence>